<sequence length="212" mass="24543">MQKNIVLWDVLCYAIIPLIVWNMLREYIGDYYAMLLSTVPGILYSFYRFYLVKKVNLFGMFLLGSLIIGTLVDVLAGSAMQMLWNNVYYAYAMAAFYLLTILVNRPIFLYFSLDLVELQGADRKEMKKIFYQKKILFIFKLVTFGFALRSIGLALIKTWLIQRYGVEAFDQALIARQVFSWGMTGIAMLGFVYISKLIKDQQQEKETAQAEG</sequence>
<protein>
    <submittedName>
        <fullName evidence="2">VC0807 family protein</fullName>
    </submittedName>
</protein>
<dbReference type="Proteomes" id="UP001596990">
    <property type="component" value="Unassembled WGS sequence"/>
</dbReference>
<proteinExistence type="predicted"/>
<dbReference type="NCBIfam" id="NF041646">
    <property type="entry name" value="VC0807_fam"/>
    <property type="match status" value="1"/>
</dbReference>
<gene>
    <name evidence="2" type="ORF">ACFQ2J_16225</name>
</gene>
<evidence type="ECO:0000313" key="2">
    <source>
        <dbReference type="EMBL" id="MFD1020735.1"/>
    </source>
</evidence>
<feature type="transmembrane region" description="Helical" evidence="1">
    <location>
        <begin position="173"/>
        <end position="194"/>
    </location>
</feature>
<dbReference type="EMBL" id="JBHTKL010000006">
    <property type="protein sequence ID" value="MFD1020735.1"/>
    <property type="molecule type" value="Genomic_DNA"/>
</dbReference>
<reference evidence="3" key="1">
    <citation type="journal article" date="2019" name="Int. J. Syst. Evol. Microbiol.">
        <title>The Global Catalogue of Microorganisms (GCM) 10K type strain sequencing project: providing services to taxonomists for standard genome sequencing and annotation.</title>
        <authorList>
            <consortium name="The Broad Institute Genomics Platform"/>
            <consortium name="The Broad Institute Genome Sequencing Center for Infectious Disease"/>
            <person name="Wu L."/>
            <person name="Ma J."/>
        </authorList>
    </citation>
    <scope>NUCLEOTIDE SEQUENCE [LARGE SCALE GENOMIC DNA]</scope>
    <source>
        <strain evidence="3">CCUG 56607</strain>
    </source>
</reference>
<dbReference type="RefSeq" id="WP_386062951.1">
    <property type="nucleotide sequence ID" value="NZ_JBHTKL010000006.1"/>
</dbReference>
<feature type="transmembrane region" description="Helical" evidence="1">
    <location>
        <begin position="137"/>
        <end position="161"/>
    </location>
</feature>
<comment type="caution">
    <text evidence="2">The sequence shown here is derived from an EMBL/GenBank/DDBJ whole genome shotgun (WGS) entry which is preliminary data.</text>
</comment>
<keyword evidence="3" id="KW-1185">Reference proteome</keyword>
<accession>A0ABW3L415</accession>
<feature type="transmembrane region" description="Helical" evidence="1">
    <location>
        <begin position="30"/>
        <end position="50"/>
    </location>
</feature>
<evidence type="ECO:0000313" key="3">
    <source>
        <dbReference type="Proteomes" id="UP001596990"/>
    </source>
</evidence>
<keyword evidence="1" id="KW-0472">Membrane</keyword>
<keyword evidence="1" id="KW-1133">Transmembrane helix</keyword>
<keyword evidence="1" id="KW-0812">Transmembrane</keyword>
<organism evidence="2 3">
    <name type="scientific">Thalassobacillus hwangdonensis</name>
    <dbReference type="NCBI Taxonomy" id="546108"/>
    <lineage>
        <taxon>Bacteria</taxon>
        <taxon>Bacillati</taxon>
        <taxon>Bacillota</taxon>
        <taxon>Bacilli</taxon>
        <taxon>Bacillales</taxon>
        <taxon>Bacillaceae</taxon>
        <taxon>Thalassobacillus</taxon>
    </lineage>
</organism>
<feature type="transmembrane region" description="Helical" evidence="1">
    <location>
        <begin position="5"/>
        <end position="24"/>
    </location>
</feature>
<evidence type="ECO:0000256" key="1">
    <source>
        <dbReference type="SAM" id="Phobius"/>
    </source>
</evidence>
<feature type="transmembrane region" description="Helical" evidence="1">
    <location>
        <begin position="57"/>
        <end position="76"/>
    </location>
</feature>
<feature type="transmembrane region" description="Helical" evidence="1">
    <location>
        <begin position="88"/>
        <end position="116"/>
    </location>
</feature>
<name>A0ABW3L415_9BACI</name>